<reference evidence="1" key="1">
    <citation type="submission" date="2024-12" db="EMBL/GenBank/DDBJ databases">
        <authorList>
            <person name="Wu N."/>
        </authorList>
    </citation>
    <scope>NUCLEOTIDE SEQUENCE</scope>
    <source>
        <strain evidence="1">P15</strain>
    </source>
</reference>
<accession>A0ACC7NY59</accession>
<proteinExistence type="predicted"/>
<name>A0ACC7NY59_9BACL</name>
<gene>
    <name evidence="1" type="ORF">ACI1P1_11985</name>
</gene>
<evidence type="ECO:0000313" key="2">
    <source>
        <dbReference type="Proteomes" id="UP001631969"/>
    </source>
</evidence>
<evidence type="ECO:0000313" key="1">
    <source>
        <dbReference type="EMBL" id="MFM9329006.1"/>
    </source>
</evidence>
<comment type="caution">
    <text evidence="1">The sequence shown here is derived from an EMBL/GenBank/DDBJ whole genome shotgun (WGS) entry which is preliminary data.</text>
</comment>
<sequence length="126" mass="14003">MSELGSLLKSLRGKESLRKAAERAGISHTYLSIIEKGVDLRSGSPVSPTPETLKSLAKAYDYPYEKLMIVAGYIKPEQGSHTAEETIELINEKARSLGFSPNDPEFLKMLSNAFDLLQFARDQNQK</sequence>
<dbReference type="EMBL" id="JBJURJ010000007">
    <property type="protein sequence ID" value="MFM9329006.1"/>
    <property type="molecule type" value="Genomic_DNA"/>
</dbReference>
<protein>
    <submittedName>
        <fullName evidence="1">Helix-turn-helix domain-containing protein</fullName>
    </submittedName>
</protein>
<dbReference type="Proteomes" id="UP001631969">
    <property type="component" value="Unassembled WGS sequence"/>
</dbReference>
<organism evidence="1 2">
    <name type="scientific">Paenibacillus mesotrionivorans</name>
    <dbReference type="NCBI Taxonomy" id="3160968"/>
    <lineage>
        <taxon>Bacteria</taxon>
        <taxon>Bacillati</taxon>
        <taxon>Bacillota</taxon>
        <taxon>Bacilli</taxon>
        <taxon>Bacillales</taxon>
        <taxon>Paenibacillaceae</taxon>
        <taxon>Paenibacillus</taxon>
    </lineage>
</organism>
<keyword evidence="2" id="KW-1185">Reference proteome</keyword>